<organism evidence="1">
    <name type="scientific">marine sediment metagenome</name>
    <dbReference type="NCBI Taxonomy" id="412755"/>
    <lineage>
        <taxon>unclassified sequences</taxon>
        <taxon>metagenomes</taxon>
        <taxon>ecological metagenomes</taxon>
    </lineage>
</organism>
<proteinExistence type="predicted"/>
<gene>
    <name evidence="1" type="ORF">LCGC14_0688020</name>
</gene>
<reference evidence="1" key="1">
    <citation type="journal article" date="2015" name="Nature">
        <title>Complex archaea that bridge the gap between prokaryotes and eukaryotes.</title>
        <authorList>
            <person name="Spang A."/>
            <person name="Saw J.H."/>
            <person name="Jorgensen S.L."/>
            <person name="Zaremba-Niedzwiedzka K."/>
            <person name="Martijn J."/>
            <person name="Lind A.E."/>
            <person name="van Eijk R."/>
            <person name="Schleper C."/>
            <person name="Guy L."/>
            <person name="Ettema T.J."/>
        </authorList>
    </citation>
    <scope>NUCLEOTIDE SEQUENCE</scope>
</reference>
<name>A0A0F9QR30_9ZZZZ</name>
<evidence type="ECO:0000313" key="1">
    <source>
        <dbReference type="EMBL" id="KKN44924.1"/>
    </source>
</evidence>
<sequence length="79" mass="9320">MTKYDHRITIPTHWSSMRQLLEHIRYSDTRIRRVLLLPNDVKPETFTVDLWYSGSAKGWKAVKERAESIGLVIEEGYKT</sequence>
<comment type="caution">
    <text evidence="1">The sequence shown here is derived from an EMBL/GenBank/DDBJ whole genome shotgun (WGS) entry which is preliminary data.</text>
</comment>
<protein>
    <submittedName>
        <fullName evidence="1">Uncharacterized protein</fullName>
    </submittedName>
</protein>
<accession>A0A0F9QR30</accession>
<dbReference type="EMBL" id="LAZR01001419">
    <property type="protein sequence ID" value="KKN44924.1"/>
    <property type="molecule type" value="Genomic_DNA"/>
</dbReference>
<dbReference type="AlphaFoldDB" id="A0A0F9QR30"/>